<sequence>MLLPKKYQTLPYNGKRIFEKIYNRSLNVYKSERVALKLACCAVRKKYLFLNNTWQARPDANQSDTTSTDSTSSSSSSSSSDTNF</sequence>
<dbReference type="GeneID" id="40526714"/>
<gene>
    <name evidence="2" type="primary">chaB-A-like</name>
</gene>
<organism evidence="2 3">
    <name type="scientific">Lonomia obliqua multiple nucleopolyhedrovirus</name>
    <dbReference type="NCBI Taxonomy" id="134394"/>
    <lineage>
        <taxon>Viruses</taxon>
        <taxon>Viruses incertae sedis</taxon>
        <taxon>Naldaviricetes</taxon>
        <taxon>Lefavirales</taxon>
        <taxon>Baculoviridae</taxon>
        <taxon>Alphabaculovirus</taxon>
        <taxon>Alphabaculovirus lonobliquae</taxon>
        <taxon>Lonomia obliqua nucleopolyhedrovirus</taxon>
    </lineage>
</organism>
<evidence type="ECO:0000313" key="3">
    <source>
        <dbReference type="Proteomes" id="UP000297030"/>
    </source>
</evidence>
<feature type="compositionally biased region" description="Low complexity" evidence="1">
    <location>
        <begin position="63"/>
        <end position="84"/>
    </location>
</feature>
<dbReference type="Pfam" id="PF06150">
    <property type="entry name" value="ChaB"/>
    <property type="match status" value="1"/>
</dbReference>
<keyword evidence="3" id="KW-1185">Reference proteome</keyword>
<reference evidence="2 3" key="1">
    <citation type="submission" date="2015-02" db="EMBL/GenBank/DDBJ databases">
        <title>Complete genome of a baculovirus isolated from a medical interest larvae: lLonomia obliqua (Lepidoptera: Saturniidae).</title>
        <authorList>
            <person name="Clara A.-S.W."/>
            <person name="Daniel A.-A.M.P."/>
            <person name="Miguel A.S."/>
            <person name="Jhon F.E.A."/>
            <person name="Fabricio M.S."/>
            <person name="Jose W.L.C."/>
            <person name="Bergmann R.M."/>
            <person name="Fernando M.L."/>
        </authorList>
    </citation>
    <scope>NUCLEOTIDE SEQUENCE [LARGE SCALE GENOMIC DNA]</scope>
    <source>
        <strain evidence="2">SP/2000</strain>
    </source>
</reference>
<feature type="region of interest" description="Disordered" evidence="1">
    <location>
        <begin position="57"/>
        <end position="84"/>
    </location>
</feature>
<dbReference type="KEGG" id="vg:40526714"/>
<dbReference type="InterPro" id="IPR009317">
    <property type="entry name" value="ChaB"/>
</dbReference>
<dbReference type="Proteomes" id="UP000297030">
    <property type="component" value="Segment"/>
</dbReference>
<dbReference type="EMBL" id="KP763670">
    <property type="protein sequence ID" value="AKN80989.1"/>
    <property type="molecule type" value="Genomic_DNA"/>
</dbReference>
<accession>A0A126FC76</accession>
<dbReference type="SUPFAM" id="SSF140376">
    <property type="entry name" value="ChaB-like"/>
    <property type="match status" value="1"/>
</dbReference>
<dbReference type="RefSeq" id="YP_009666444.1">
    <property type="nucleotide sequence ID" value="NC_043520.1"/>
</dbReference>
<evidence type="ECO:0000313" key="2">
    <source>
        <dbReference type="EMBL" id="AKN80989.1"/>
    </source>
</evidence>
<dbReference type="InterPro" id="IPR037205">
    <property type="entry name" value="ChaB_sf"/>
</dbReference>
<dbReference type="Gene3D" id="1.10.1740.70">
    <property type="entry name" value="ChaB"/>
    <property type="match status" value="1"/>
</dbReference>
<proteinExistence type="predicted"/>
<name>A0A126FC76_9ABAC</name>
<protein>
    <submittedName>
        <fullName evidence="2">ChaB-A-like protein</fullName>
    </submittedName>
</protein>
<evidence type="ECO:0000256" key="1">
    <source>
        <dbReference type="SAM" id="MobiDB-lite"/>
    </source>
</evidence>